<protein>
    <submittedName>
        <fullName evidence="10">Chloroperoxidase</fullName>
    </submittedName>
</protein>
<dbReference type="InterPro" id="IPR000028">
    <property type="entry name" value="Chloroperoxidase"/>
</dbReference>
<dbReference type="PANTHER" id="PTHR33577:SF19">
    <property type="entry name" value="HEME HALOPEROXIDASE FAMILY PROFILE DOMAIN-CONTAINING PROTEIN-RELATED"/>
    <property type="match status" value="1"/>
</dbReference>
<dbReference type="Proteomes" id="UP001278766">
    <property type="component" value="Unassembled WGS sequence"/>
</dbReference>
<dbReference type="Gene3D" id="1.10.489.10">
    <property type="entry name" value="Chloroperoxidase-like"/>
    <property type="match status" value="1"/>
</dbReference>
<gene>
    <name evidence="10" type="ORF">B0H64DRAFT_459277</name>
</gene>
<evidence type="ECO:0000256" key="3">
    <source>
        <dbReference type="ARBA" id="ARBA00022617"/>
    </source>
</evidence>
<keyword evidence="3" id="KW-0349">Heme</keyword>
<evidence type="ECO:0000256" key="7">
    <source>
        <dbReference type="ARBA" id="ARBA00025795"/>
    </source>
</evidence>
<evidence type="ECO:0000256" key="1">
    <source>
        <dbReference type="ARBA" id="ARBA00001970"/>
    </source>
</evidence>
<evidence type="ECO:0000313" key="10">
    <source>
        <dbReference type="EMBL" id="KAK3295298.1"/>
    </source>
</evidence>
<dbReference type="AlphaFoldDB" id="A0AAE0HF05"/>
<name>A0AAE0HF05_9PEZI</name>
<evidence type="ECO:0000313" key="11">
    <source>
        <dbReference type="Proteomes" id="UP001278766"/>
    </source>
</evidence>
<keyword evidence="4" id="KW-0479">Metal-binding</keyword>
<dbReference type="PANTHER" id="PTHR33577">
    <property type="entry name" value="STERIGMATOCYSTIN BIOSYNTHESIS PEROXIDASE STCC-RELATED"/>
    <property type="match status" value="1"/>
</dbReference>
<keyword evidence="5" id="KW-0560">Oxidoreductase</keyword>
<evidence type="ECO:0000256" key="2">
    <source>
        <dbReference type="ARBA" id="ARBA00022559"/>
    </source>
</evidence>
<sequence>MKLGVFVKVALFGLAAAVEEPEGHEYHQDPADSRSPCPGLNALANHGFLPRSGLNIDIAAIRYAVNAGFNYEPKSLDLAFNAAIDFKLSTTGNSSTIHLADLAKHDTIEMDGSLSRNDFLLGDALTFDPAIWHTVAVNLGLYNTGPSEADKYVTVETAARARAARVKDAMAANPGFNASVAQMMGSPGTTALYLTTLWDDEVDAAPKAWIKPFFEEERIPFLEGYDPANRKQKSFDDVTVMFNRVTAVNTEPTKCKRKFRS</sequence>
<dbReference type="GeneID" id="87844387"/>
<organism evidence="10 11">
    <name type="scientific">Chaetomium fimeti</name>
    <dbReference type="NCBI Taxonomy" id="1854472"/>
    <lineage>
        <taxon>Eukaryota</taxon>
        <taxon>Fungi</taxon>
        <taxon>Dikarya</taxon>
        <taxon>Ascomycota</taxon>
        <taxon>Pezizomycotina</taxon>
        <taxon>Sordariomycetes</taxon>
        <taxon>Sordariomycetidae</taxon>
        <taxon>Sordariales</taxon>
        <taxon>Chaetomiaceae</taxon>
        <taxon>Chaetomium</taxon>
    </lineage>
</organism>
<reference evidence="10" key="1">
    <citation type="journal article" date="2023" name="Mol. Phylogenet. Evol.">
        <title>Genome-scale phylogeny and comparative genomics of the fungal order Sordariales.</title>
        <authorList>
            <person name="Hensen N."/>
            <person name="Bonometti L."/>
            <person name="Westerberg I."/>
            <person name="Brannstrom I.O."/>
            <person name="Guillou S."/>
            <person name="Cros-Aarteil S."/>
            <person name="Calhoun S."/>
            <person name="Haridas S."/>
            <person name="Kuo A."/>
            <person name="Mondo S."/>
            <person name="Pangilinan J."/>
            <person name="Riley R."/>
            <person name="LaButti K."/>
            <person name="Andreopoulos B."/>
            <person name="Lipzen A."/>
            <person name="Chen C."/>
            <person name="Yan M."/>
            <person name="Daum C."/>
            <person name="Ng V."/>
            <person name="Clum A."/>
            <person name="Steindorff A."/>
            <person name="Ohm R.A."/>
            <person name="Martin F."/>
            <person name="Silar P."/>
            <person name="Natvig D.O."/>
            <person name="Lalanne C."/>
            <person name="Gautier V."/>
            <person name="Ament-Velasquez S.L."/>
            <person name="Kruys A."/>
            <person name="Hutchinson M.I."/>
            <person name="Powell A.J."/>
            <person name="Barry K."/>
            <person name="Miller A.N."/>
            <person name="Grigoriev I.V."/>
            <person name="Debuchy R."/>
            <person name="Gladieux P."/>
            <person name="Hiltunen Thoren M."/>
            <person name="Johannesson H."/>
        </authorList>
    </citation>
    <scope>NUCLEOTIDE SEQUENCE</scope>
    <source>
        <strain evidence="10">CBS 168.71</strain>
    </source>
</reference>
<accession>A0AAE0HF05</accession>
<dbReference type="SUPFAM" id="SSF47571">
    <property type="entry name" value="Cloroperoxidase"/>
    <property type="match status" value="1"/>
</dbReference>
<feature type="non-terminal residue" evidence="10">
    <location>
        <position position="1"/>
    </location>
</feature>
<evidence type="ECO:0000256" key="8">
    <source>
        <dbReference type="SAM" id="SignalP"/>
    </source>
</evidence>
<keyword evidence="6" id="KW-0408">Iron</keyword>
<dbReference type="Pfam" id="PF01328">
    <property type="entry name" value="Peroxidase_2"/>
    <property type="match status" value="1"/>
</dbReference>
<evidence type="ECO:0000256" key="4">
    <source>
        <dbReference type="ARBA" id="ARBA00022723"/>
    </source>
</evidence>
<proteinExistence type="inferred from homology"/>
<comment type="cofactor">
    <cofactor evidence="1">
        <name>heme b</name>
        <dbReference type="ChEBI" id="CHEBI:60344"/>
    </cofactor>
</comment>
<comment type="caution">
    <text evidence="10">The sequence shown here is derived from an EMBL/GenBank/DDBJ whole genome shotgun (WGS) entry which is preliminary data.</text>
</comment>
<evidence type="ECO:0000256" key="6">
    <source>
        <dbReference type="ARBA" id="ARBA00023004"/>
    </source>
</evidence>
<dbReference type="EMBL" id="JAUEPN010000004">
    <property type="protein sequence ID" value="KAK3295298.1"/>
    <property type="molecule type" value="Genomic_DNA"/>
</dbReference>
<feature type="signal peptide" evidence="8">
    <location>
        <begin position="1"/>
        <end position="17"/>
    </location>
</feature>
<feature type="domain" description="Heme haloperoxidase family profile" evidence="9">
    <location>
        <begin position="22"/>
        <end position="240"/>
    </location>
</feature>
<keyword evidence="11" id="KW-1185">Reference proteome</keyword>
<keyword evidence="8" id="KW-0732">Signal</keyword>
<dbReference type="GO" id="GO:0004601">
    <property type="term" value="F:peroxidase activity"/>
    <property type="evidence" value="ECO:0007669"/>
    <property type="project" value="UniProtKB-KW"/>
</dbReference>
<evidence type="ECO:0000259" key="9">
    <source>
        <dbReference type="PROSITE" id="PS51405"/>
    </source>
</evidence>
<dbReference type="PROSITE" id="PS51405">
    <property type="entry name" value="HEME_HALOPEROXIDASE"/>
    <property type="match status" value="1"/>
</dbReference>
<dbReference type="GO" id="GO:0046872">
    <property type="term" value="F:metal ion binding"/>
    <property type="evidence" value="ECO:0007669"/>
    <property type="project" value="UniProtKB-KW"/>
</dbReference>
<comment type="similarity">
    <text evidence="7">Belongs to the chloroperoxidase family.</text>
</comment>
<dbReference type="RefSeq" id="XP_062658812.1">
    <property type="nucleotide sequence ID" value="XM_062807439.1"/>
</dbReference>
<dbReference type="InterPro" id="IPR036851">
    <property type="entry name" value="Chloroperoxidase-like_sf"/>
</dbReference>
<keyword evidence="2" id="KW-0575">Peroxidase</keyword>
<reference evidence="10" key="2">
    <citation type="submission" date="2023-06" db="EMBL/GenBank/DDBJ databases">
        <authorList>
            <consortium name="Lawrence Berkeley National Laboratory"/>
            <person name="Haridas S."/>
            <person name="Hensen N."/>
            <person name="Bonometti L."/>
            <person name="Westerberg I."/>
            <person name="Brannstrom I.O."/>
            <person name="Guillou S."/>
            <person name="Cros-Aarteil S."/>
            <person name="Calhoun S."/>
            <person name="Kuo A."/>
            <person name="Mondo S."/>
            <person name="Pangilinan J."/>
            <person name="Riley R."/>
            <person name="Labutti K."/>
            <person name="Andreopoulos B."/>
            <person name="Lipzen A."/>
            <person name="Chen C."/>
            <person name="Yanf M."/>
            <person name="Daum C."/>
            <person name="Ng V."/>
            <person name="Clum A."/>
            <person name="Steindorff A."/>
            <person name="Ohm R."/>
            <person name="Martin F."/>
            <person name="Silar P."/>
            <person name="Natvig D."/>
            <person name="Lalanne C."/>
            <person name="Gautier V."/>
            <person name="Ament-Velasquez S.L."/>
            <person name="Kruys A."/>
            <person name="Hutchinson M.I."/>
            <person name="Powell A.J."/>
            <person name="Barry K."/>
            <person name="Miller A.N."/>
            <person name="Grigoriev I.V."/>
            <person name="Debuchy R."/>
            <person name="Gladieux P."/>
            <person name="Thoren M.H."/>
            <person name="Johannesson H."/>
        </authorList>
    </citation>
    <scope>NUCLEOTIDE SEQUENCE</scope>
    <source>
        <strain evidence="10">CBS 168.71</strain>
    </source>
</reference>
<evidence type="ECO:0000256" key="5">
    <source>
        <dbReference type="ARBA" id="ARBA00023002"/>
    </source>
</evidence>
<feature type="chain" id="PRO_5042096696" evidence="8">
    <location>
        <begin position="18"/>
        <end position="261"/>
    </location>
</feature>